<dbReference type="EMBL" id="CAADHB010000093">
    <property type="protein sequence ID" value="VFK80208.1"/>
    <property type="molecule type" value="Genomic_DNA"/>
</dbReference>
<gene>
    <name evidence="2" type="ORF">BECKSD772D_GA0070982_10932</name>
</gene>
<reference evidence="2" key="1">
    <citation type="submission" date="2019-02" db="EMBL/GenBank/DDBJ databases">
        <authorList>
            <person name="Gruber-Vodicka R. H."/>
            <person name="Seah K. B. B."/>
        </authorList>
    </citation>
    <scope>NUCLEOTIDE SEQUENCE</scope>
    <source>
        <strain evidence="2">BECK_S127</strain>
    </source>
</reference>
<evidence type="ECO:0000313" key="2">
    <source>
        <dbReference type="EMBL" id="VFK80208.1"/>
    </source>
</evidence>
<accession>A0A451BPM6</accession>
<keyword evidence="1" id="KW-0472">Membrane</keyword>
<protein>
    <submittedName>
        <fullName evidence="2">Uncharacterized protein</fullName>
    </submittedName>
</protein>
<feature type="transmembrane region" description="Helical" evidence="1">
    <location>
        <begin position="12"/>
        <end position="29"/>
    </location>
</feature>
<name>A0A451BPM6_9GAMM</name>
<evidence type="ECO:0000256" key="1">
    <source>
        <dbReference type="SAM" id="Phobius"/>
    </source>
</evidence>
<organism evidence="2">
    <name type="scientific">Candidatus Kentrum sp. SD</name>
    <dbReference type="NCBI Taxonomy" id="2126332"/>
    <lineage>
        <taxon>Bacteria</taxon>
        <taxon>Pseudomonadati</taxon>
        <taxon>Pseudomonadota</taxon>
        <taxon>Gammaproteobacteria</taxon>
        <taxon>Candidatus Kentrum</taxon>
    </lineage>
</organism>
<sequence length="227" mass="25686">MMDIKKSRPKKWIIGGVVMGFVALFWFAGSRMEGPLPQERELYFPWRIEVGPDGSSRVFGITLGKSTLEDAQRVFRDSGNVKLFVSPSGRIALEGFFDSVNLEGIRGKFVLGLSPGQKTMNAMLERGVRVKSTRDGTRKVSPHPEDLANLRYVPVTAITYLPSADLEEAVIAKRFGEPEKRIPERDREGVVHWFYPHLGLDVVLNRDGREVFQYVAPQEFDRLLEGF</sequence>
<proteinExistence type="predicted"/>
<keyword evidence="1" id="KW-0812">Transmembrane</keyword>
<dbReference type="AlphaFoldDB" id="A0A451BPM6"/>
<keyword evidence="1" id="KW-1133">Transmembrane helix</keyword>